<dbReference type="InterPro" id="IPR000923">
    <property type="entry name" value="BlueCu_1"/>
</dbReference>
<dbReference type="PANTHER" id="PTHR38439">
    <property type="entry name" value="AURACYANIN-B"/>
    <property type="match status" value="1"/>
</dbReference>
<dbReference type="Pfam" id="PF00127">
    <property type="entry name" value="Copper-bind"/>
    <property type="match status" value="1"/>
</dbReference>
<dbReference type="GO" id="GO:0009055">
    <property type="term" value="F:electron transfer activity"/>
    <property type="evidence" value="ECO:0007669"/>
    <property type="project" value="InterPro"/>
</dbReference>
<dbReference type="SUPFAM" id="SSF49503">
    <property type="entry name" value="Cupredoxins"/>
    <property type="match status" value="1"/>
</dbReference>
<keyword evidence="5" id="KW-0732">Signal</keyword>
<comment type="caution">
    <text evidence="7">The sequence shown here is derived from an EMBL/GenBank/DDBJ whole genome shotgun (WGS) entry which is preliminary data.</text>
</comment>
<gene>
    <name evidence="7" type="ORF">EV672_1291</name>
</gene>
<keyword evidence="3" id="KW-0574">Periplasm</keyword>
<name>A0A4R6QY37_9BURK</name>
<comment type="subcellular location">
    <subcellularLocation>
        <location evidence="1">Periplasm</location>
    </subcellularLocation>
</comment>
<dbReference type="RefSeq" id="WP_055398265.1">
    <property type="nucleotide sequence ID" value="NZ_SNXW01000029.1"/>
</dbReference>
<dbReference type="InterPro" id="IPR008972">
    <property type="entry name" value="Cupredoxin"/>
</dbReference>
<dbReference type="InterPro" id="IPR050845">
    <property type="entry name" value="Cu-binding_ET"/>
</dbReference>
<dbReference type="CDD" id="cd04211">
    <property type="entry name" value="Cupredoxin_like_2"/>
    <property type="match status" value="1"/>
</dbReference>
<evidence type="ECO:0000256" key="2">
    <source>
        <dbReference type="ARBA" id="ARBA00022723"/>
    </source>
</evidence>
<keyword evidence="4" id="KW-0186">Copper</keyword>
<evidence type="ECO:0000256" key="1">
    <source>
        <dbReference type="ARBA" id="ARBA00004418"/>
    </source>
</evidence>
<evidence type="ECO:0000313" key="7">
    <source>
        <dbReference type="EMBL" id="TDP78161.1"/>
    </source>
</evidence>
<dbReference type="AlphaFoldDB" id="A0A4R6QY37"/>
<evidence type="ECO:0000256" key="5">
    <source>
        <dbReference type="SAM" id="SignalP"/>
    </source>
</evidence>
<keyword evidence="2" id="KW-0479">Metal-binding</keyword>
<evidence type="ECO:0000256" key="3">
    <source>
        <dbReference type="ARBA" id="ARBA00022764"/>
    </source>
</evidence>
<evidence type="ECO:0000259" key="6">
    <source>
        <dbReference type="Pfam" id="PF00127"/>
    </source>
</evidence>
<dbReference type="GO" id="GO:0005507">
    <property type="term" value="F:copper ion binding"/>
    <property type="evidence" value="ECO:0007669"/>
    <property type="project" value="InterPro"/>
</dbReference>
<feature type="chain" id="PRO_5020688806" evidence="5">
    <location>
        <begin position="24"/>
        <end position="176"/>
    </location>
</feature>
<keyword evidence="8" id="KW-1185">Reference proteome</keyword>
<evidence type="ECO:0000313" key="8">
    <source>
        <dbReference type="Proteomes" id="UP000294593"/>
    </source>
</evidence>
<proteinExistence type="predicted"/>
<dbReference type="GO" id="GO:0042597">
    <property type="term" value="C:periplasmic space"/>
    <property type="evidence" value="ECO:0007669"/>
    <property type="project" value="UniProtKB-SubCell"/>
</dbReference>
<feature type="domain" description="Blue (type 1) copper" evidence="6">
    <location>
        <begin position="50"/>
        <end position="155"/>
    </location>
</feature>
<dbReference type="EMBL" id="SNXW01000029">
    <property type="protein sequence ID" value="TDP78161.1"/>
    <property type="molecule type" value="Genomic_DNA"/>
</dbReference>
<reference evidence="7 8" key="1">
    <citation type="submission" date="2019-03" db="EMBL/GenBank/DDBJ databases">
        <title>Genomic Encyclopedia of Type Strains, Phase IV (KMG-IV): sequencing the most valuable type-strain genomes for metagenomic binning, comparative biology and taxonomic classification.</title>
        <authorList>
            <person name="Goeker M."/>
        </authorList>
    </citation>
    <scope>NUCLEOTIDE SEQUENCE [LARGE SCALE GENOMIC DNA]</scope>
    <source>
        <strain evidence="7 8">DSM 11901</strain>
    </source>
</reference>
<sequence>MTNHLRTATLAFALSAVSALTFAAGSHGGGHDEVAIGQPGKTANVSRTINIDMTDNMRFSSADIAVKQGETIRFVVKNSGKIKHEMVLGTPKELKEHYAMMMKMPEMEHADANMVTVAPGKTGEVVWQFTKAGKVDFACLQPGHYDAGMKGLVTVAETAGATGAAPKAGAAAGHKH</sequence>
<feature type="signal peptide" evidence="5">
    <location>
        <begin position="1"/>
        <end position="23"/>
    </location>
</feature>
<dbReference type="OrthoDB" id="9816061at2"/>
<evidence type="ECO:0000256" key="4">
    <source>
        <dbReference type="ARBA" id="ARBA00023008"/>
    </source>
</evidence>
<accession>A0A4R6QY37</accession>
<dbReference type="Proteomes" id="UP000294593">
    <property type="component" value="Unassembled WGS sequence"/>
</dbReference>
<dbReference type="Gene3D" id="2.60.40.420">
    <property type="entry name" value="Cupredoxins - blue copper proteins"/>
    <property type="match status" value="1"/>
</dbReference>
<organism evidence="7 8">
    <name type="scientific">Aquabacterium commune</name>
    <dbReference type="NCBI Taxonomy" id="70586"/>
    <lineage>
        <taxon>Bacteria</taxon>
        <taxon>Pseudomonadati</taxon>
        <taxon>Pseudomonadota</taxon>
        <taxon>Betaproteobacteria</taxon>
        <taxon>Burkholderiales</taxon>
        <taxon>Aquabacterium</taxon>
    </lineage>
</organism>
<protein>
    <submittedName>
        <fullName evidence="7">Putative cupredoxin-like copper-binding protein</fullName>
    </submittedName>
</protein>
<dbReference type="PANTHER" id="PTHR38439:SF3">
    <property type="entry name" value="COPPER-RESISTANT CUPROPROTEIN COPI"/>
    <property type="match status" value="1"/>
</dbReference>